<dbReference type="Proteomes" id="UP001642483">
    <property type="component" value="Unassembled WGS sequence"/>
</dbReference>
<evidence type="ECO:0000256" key="2">
    <source>
        <dbReference type="ARBA" id="ARBA00022516"/>
    </source>
</evidence>
<dbReference type="PANTHER" id="PTHR10067:SF6">
    <property type="entry name" value="PHOSPHATIDYLSERINE DECARBOXYLASE PROENZYME, MITOCHONDRIAL"/>
    <property type="match status" value="1"/>
</dbReference>
<evidence type="ECO:0000313" key="16">
    <source>
        <dbReference type="Proteomes" id="UP001642483"/>
    </source>
</evidence>
<keyword evidence="9 13" id="KW-0456">Lyase</keyword>
<evidence type="ECO:0000256" key="7">
    <source>
        <dbReference type="ARBA" id="ARBA00023136"/>
    </source>
</evidence>
<keyword evidence="4 13" id="KW-0210">Decarboxylase</keyword>
<proteinExistence type="inferred from homology"/>
<keyword evidence="5 13" id="KW-1133">Transmembrane helix</keyword>
<keyword evidence="6 13" id="KW-0443">Lipid metabolism</keyword>
<comment type="pathway">
    <text evidence="13">Phospholipid metabolism; phosphatidylethanolamine biosynthesis; phosphatidylethanolamine from CDP-diacylglycerol: step 2/2.</text>
</comment>
<dbReference type="InterPro" id="IPR033177">
    <property type="entry name" value="PSD-B"/>
</dbReference>
<comment type="cofactor">
    <cofactor evidence="13">
        <name>pyruvate</name>
        <dbReference type="ChEBI" id="CHEBI:15361"/>
    </cofactor>
    <text evidence="13">Binds 1 pyruvoyl group covalently per subunit.</text>
</comment>
<feature type="active site" description="Charge relay system; for autoendoproteolytic cleavage activity" evidence="13">
    <location>
        <position position="450"/>
    </location>
</feature>
<comment type="pathway">
    <text evidence="1">Lipid metabolism.</text>
</comment>
<dbReference type="NCBIfam" id="TIGR00163">
    <property type="entry name" value="PS_decarb"/>
    <property type="match status" value="1"/>
</dbReference>
<accession>A0ABP0F3K4</accession>
<keyword evidence="11 13" id="KW-0670">Pyruvate</keyword>
<dbReference type="PANTHER" id="PTHR10067">
    <property type="entry name" value="PHOSPHATIDYLSERINE DECARBOXYLASE"/>
    <property type="match status" value="1"/>
</dbReference>
<evidence type="ECO:0000256" key="1">
    <source>
        <dbReference type="ARBA" id="ARBA00005189"/>
    </source>
</evidence>
<keyword evidence="3 13" id="KW-0812">Transmembrane</keyword>
<keyword evidence="13" id="KW-0999">Mitochondrion inner membrane</keyword>
<comment type="function">
    <text evidence="12">Catalyzes the formation of phosphatidylethanolamine (PtdEtn) from phosphatidylserine (PtdSer). Plays a central role in phospholipid metabolism and in the interorganelle trafficking of phosphatidylserine. May be involved in lipid droplet biogenesis at the endoplasmic reticulum membrane.</text>
</comment>
<keyword evidence="10 13" id="KW-1208">Phospholipid metabolism</keyword>
<gene>
    <name evidence="15" type="ORF">CVLEPA_LOCUS2798</name>
</gene>
<feature type="chain" id="PRO_5044911632" description="Phosphatidylserine decarboxylase alpha chain" evidence="13">
    <location>
        <begin position="450"/>
        <end position="490"/>
    </location>
</feature>
<feature type="active site" description="Charge relay system; for autoendoproteolytic cleavage activity" evidence="13">
    <location>
        <position position="343"/>
    </location>
</feature>
<comment type="subunit">
    <text evidence="13">Heterodimer of a large membrane-associated beta subunit and a small pyruvoyl-containing alpha subunit.</text>
</comment>
<evidence type="ECO:0000256" key="11">
    <source>
        <dbReference type="ARBA" id="ARBA00023317"/>
    </source>
</evidence>
<comment type="PTM">
    <text evidence="13">Is synthesized initially as an inactive proenzyme. Formation of the active enzyme involves a self-maturation process in which the active site pyruvoyl group is generated from an internal serine residue via an autocatalytic post-translational modification. Two non-identical subunits are generated from the proenzyme in this reaction, and the pyruvate is formed at the N-terminus of the alpha chain, which is derived from the carboxyl end of the proenzyme. The autoendoproteolytic cleavage occurs by a canonical serine protease mechanism, in which the side chain hydroxyl group of the serine supplies its oxygen atom to form the C-terminus of the beta chain, while the remainder of the serine residue undergoes an oxidative deamination to produce ammonia and the pyruvoyl prosthetic group on the alpha chain. During this reaction, the Ser that is part of the protease active site of the proenzyme becomes the pyruvoyl prosthetic group, which constitutes an essential element of the active site of the mature decarboxylase.</text>
</comment>
<evidence type="ECO:0000256" key="13">
    <source>
        <dbReference type="HAMAP-Rule" id="MF_03208"/>
    </source>
</evidence>
<reference evidence="15 16" key="1">
    <citation type="submission" date="2024-02" db="EMBL/GenBank/DDBJ databases">
        <authorList>
            <person name="Daric V."/>
            <person name="Darras S."/>
        </authorList>
    </citation>
    <scope>NUCLEOTIDE SEQUENCE [LARGE SCALE GENOMIC DNA]</scope>
</reference>
<dbReference type="InterPro" id="IPR003817">
    <property type="entry name" value="PS_Dcarbxylase"/>
</dbReference>
<evidence type="ECO:0000256" key="8">
    <source>
        <dbReference type="ARBA" id="ARBA00023209"/>
    </source>
</evidence>
<name>A0ABP0F3K4_CLALP</name>
<dbReference type="HAMAP" id="MF_03208">
    <property type="entry name" value="PS_decarb_PSD_B_type1_euk"/>
    <property type="match status" value="1"/>
</dbReference>
<evidence type="ECO:0000256" key="6">
    <source>
        <dbReference type="ARBA" id="ARBA00023098"/>
    </source>
</evidence>
<dbReference type="EMBL" id="CAWYQH010000002">
    <property type="protein sequence ID" value="CAK8673009.1"/>
    <property type="molecule type" value="Genomic_DNA"/>
</dbReference>
<feature type="chain" id="PRO_5044911633" description="Phosphatidylserine decarboxylase beta chain" evidence="13">
    <location>
        <begin position="1"/>
        <end position="449"/>
    </location>
</feature>
<keyword evidence="2 13" id="KW-0444">Lipid biosynthesis</keyword>
<feature type="modified residue" description="Pyruvic acid (Ser); by autocatalysis" evidence="13">
    <location>
        <position position="450"/>
    </location>
</feature>
<evidence type="ECO:0000256" key="12">
    <source>
        <dbReference type="ARBA" id="ARBA00045136"/>
    </source>
</evidence>
<protein>
    <recommendedName>
        <fullName evidence="13">Phosphatidylserine decarboxylase proenzyme, mitochondrial</fullName>
        <ecNumber evidence="13">4.1.1.65</ecNumber>
    </recommendedName>
    <component>
        <recommendedName>
            <fullName evidence="13">Phosphatidylserine decarboxylase beta chain</fullName>
        </recommendedName>
    </component>
    <component>
        <recommendedName>
            <fullName evidence="13">Phosphatidylserine decarboxylase alpha chain</fullName>
        </recommendedName>
    </component>
</protein>
<evidence type="ECO:0000256" key="5">
    <source>
        <dbReference type="ARBA" id="ARBA00022989"/>
    </source>
</evidence>
<keyword evidence="16" id="KW-1185">Reference proteome</keyword>
<dbReference type="InterPro" id="IPR033661">
    <property type="entry name" value="PSD_type1_euk"/>
</dbReference>
<feature type="topological domain" description="Mitochondrial intermembrane" evidence="13">
    <location>
        <begin position="143"/>
        <end position="490"/>
    </location>
</feature>
<feature type="active site" description="Charge relay system; for autoendoproteolytic cleavage activity" evidence="13">
    <location>
        <position position="256"/>
    </location>
</feature>
<evidence type="ECO:0000313" key="15">
    <source>
        <dbReference type="EMBL" id="CAK8673009.1"/>
    </source>
</evidence>
<dbReference type="EC" id="4.1.1.65" evidence="13"/>
<feature type="transmembrane region" description="Helical" evidence="14">
    <location>
        <begin position="122"/>
        <end position="143"/>
    </location>
</feature>
<comment type="subcellular location">
    <molecule>Phosphatidylserine decarboxylase beta chain</molecule>
    <subcellularLocation>
        <location evidence="13">Mitochondrion inner membrane</location>
        <topology evidence="13">Single-pass membrane protein</topology>
        <orientation evidence="13">Intermembrane side</orientation>
    </subcellularLocation>
</comment>
<feature type="topological domain" description="Mitochondrial matrix" evidence="13">
    <location>
        <begin position="1"/>
        <end position="123"/>
    </location>
</feature>
<keyword evidence="13" id="KW-0496">Mitochondrion</keyword>
<feature type="site" description="Cleavage (non-hydrolytic); by autocatalysis" evidence="13">
    <location>
        <begin position="449"/>
        <end position="450"/>
    </location>
</feature>
<evidence type="ECO:0000256" key="10">
    <source>
        <dbReference type="ARBA" id="ARBA00023264"/>
    </source>
</evidence>
<comment type="subcellular location">
    <molecule>Phosphatidylserine decarboxylase alpha chain</molecule>
    <subcellularLocation>
        <location evidence="13">Mitochondrion inner membrane</location>
        <topology evidence="13">Peripheral membrane protein</topology>
        <orientation evidence="13">Intermembrane side</orientation>
    </subcellularLocation>
    <text evidence="13">Anchored to the mitochondrial inner membrane through its interaction with the integral membrane beta chain.</text>
</comment>
<evidence type="ECO:0000256" key="9">
    <source>
        <dbReference type="ARBA" id="ARBA00023239"/>
    </source>
</evidence>
<comment type="similarity">
    <text evidence="13">Belongs to the phosphatidylserine decarboxylase family. PSD-B subfamily. Eukaryotic type I sub-subfamily.</text>
</comment>
<evidence type="ECO:0000256" key="14">
    <source>
        <dbReference type="SAM" id="Phobius"/>
    </source>
</evidence>
<comment type="catalytic activity">
    <reaction evidence="13">
        <text>a 1,2-diacyl-sn-glycero-3-phospho-L-serine + H(+) = a 1,2-diacyl-sn-glycero-3-phosphoethanolamine + CO2</text>
        <dbReference type="Rhea" id="RHEA:20828"/>
        <dbReference type="ChEBI" id="CHEBI:15378"/>
        <dbReference type="ChEBI" id="CHEBI:16526"/>
        <dbReference type="ChEBI" id="CHEBI:57262"/>
        <dbReference type="ChEBI" id="CHEBI:64612"/>
        <dbReference type="EC" id="4.1.1.65"/>
    </reaction>
</comment>
<comment type="caution">
    <text evidence="15">The sequence shown here is derived from an EMBL/GenBank/DDBJ whole genome shotgun (WGS) entry which is preliminary data.</text>
</comment>
<dbReference type="Pfam" id="PF02666">
    <property type="entry name" value="PS_Dcarbxylase"/>
    <property type="match status" value="1"/>
</dbReference>
<evidence type="ECO:0000256" key="3">
    <source>
        <dbReference type="ARBA" id="ARBA00022692"/>
    </source>
</evidence>
<organism evidence="15 16">
    <name type="scientific">Clavelina lepadiformis</name>
    <name type="common">Light-bulb sea squirt</name>
    <name type="synonym">Ascidia lepadiformis</name>
    <dbReference type="NCBI Taxonomy" id="159417"/>
    <lineage>
        <taxon>Eukaryota</taxon>
        <taxon>Metazoa</taxon>
        <taxon>Chordata</taxon>
        <taxon>Tunicata</taxon>
        <taxon>Ascidiacea</taxon>
        <taxon>Aplousobranchia</taxon>
        <taxon>Clavelinidae</taxon>
        <taxon>Clavelina</taxon>
    </lineage>
</organism>
<evidence type="ECO:0000256" key="4">
    <source>
        <dbReference type="ARBA" id="ARBA00022793"/>
    </source>
</evidence>
<keyword evidence="8 13" id="KW-0594">Phospholipid biosynthesis</keyword>
<feature type="active site" description="Schiff-base intermediate with substrate; via pyruvic acid; for decarboxylase activity" evidence="13">
    <location>
        <position position="450"/>
    </location>
</feature>
<keyword evidence="13" id="KW-0865">Zymogen</keyword>
<keyword evidence="7 13" id="KW-0472">Membrane</keyword>
<sequence>MIISLTSCSRLRYFRLNAVKVAPVWTSMSSIIRKTSTLSQAQRLVIDVKLKRNAIYQMRPIFMKAMIKIPGSGENLPGQGLKKMTKEEDDMLEKNSKVLRFINRRIEAQKKGERFFPLLPDYAFFFGTIIFVTFAGLIGAIFYPDIKELLIAIDDNPTVDAAIAPDKISMPITKLYTMVPLRVLSRAWGRFMDLPINKSSRETLLKAFCWLTGANLDEALVKDLRYYKSIGIFFRRPLDPKCRPISDSSSVVSPSDGKVLSVGKVHNGRVEQVKGITYSLQKFLGPLTEPPRHNKWGGDPSEMKNWSIAPLKQYQPALMHDPEKNDLYQCVIYLAPGDYHRFHSPVDWVMKHRRHIPGELLSVNPRIASWLQDLFVLNERVVLSGTWQHGYFSMAAIGATSVGSIKVYDDLSLKTNAVKWKQGTYNDKFYEDKGYDVKKGDPVGEFNFGSTIVLIFEAPKEMKFNLSQDQKLNYGQSIVTFGENTDDDSS</sequence>